<dbReference type="AlphaFoldDB" id="A0A9P0G2N6"/>
<dbReference type="InterPro" id="IPR038765">
    <property type="entry name" value="Papain-like_cys_pep_sf"/>
</dbReference>
<feature type="signal peptide" evidence="3">
    <location>
        <begin position="1"/>
        <end position="22"/>
    </location>
</feature>
<feature type="domain" description="Cathepsin propeptide inhibitor" evidence="5">
    <location>
        <begin position="39"/>
        <end position="97"/>
    </location>
</feature>
<dbReference type="GO" id="GO:0006508">
    <property type="term" value="P:proteolysis"/>
    <property type="evidence" value="ECO:0007669"/>
    <property type="project" value="InterPro"/>
</dbReference>
<organism evidence="6 7">
    <name type="scientific">Bemisia tabaci</name>
    <name type="common">Sweetpotato whitefly</name>
    <name type="synonym">Aleurodes tabaci</name>
    <dbReference type="NCBI Taxonomy" id="7038"/>
    <lineage>
        <taxon>Eukaryota</taxon>
        <taxon>Metazoa</taxon>
        <taxon>Ecdysozoa</taxon>
        <taxon>Arthropoda</taxon>
        <taxon>Hexapoda</taxon>
        <taxon>Insecta</taxon>
        <taxon>Pterygota</taxon>
        <taxon>Neoptera</taxon>
        <taxon>Paraneoptera</taxon>
        <taxon>Hemiptera</taxon>
        <taxon>Sternorrhyncha</taxon>
        <taxon>Aleyrodoidea</taxon>
        <taxon>Aleyrodidae</taxon>
        <taxon>Aleyrodinae</taxon>
        <taxon>Bemisia</taxon>
    </lineage>
</organism>
<feature type="compositionally biased region" description="Low complexity" evidence="2">
    <location>
        <begin position="489"/>
        <end position="529"/>
    </location>
</feature>
<evidence type="ECO:0000256" key="3">
    <source>
        <dbReference type="SAM" id="SignalP"/>
    </source>
</evidence>
<dbReference type="SUPFAM" id="SSF54001">
    <property type="entry name" value="Cysteine proteinases"/>
    <property type="match status" value="1"/>
</dbReference>
<feature type="chain" id="PRO_5040353141" evidence="3">
    <location>
        <begin position="23"/>
        <end position="672"/>
    </location>
</feature>
<feature type="domain" description="Peptidase C1A papain C-terminal" evidence="4">
    <location>
        <begin position="124"/>
        <end position="333"/>
    </location>
</feature>
<evidence type="ECO:0000256" key="2">
    <source>
        <dbReference type="SAM" id="MobiDB-lite"/>
    </source>
</evidence>
<dbReference type="InterPro" id="IPR039417">
    <property type="entry name" value="Peptidase_C1A_papain-like"/>
</dbReference>
<dbReference type="PANTHER" id="PTHR12411">
    <property type="entry name" value="CYSTEINE PROTEASE FAMILY C1-RELATED"/>
    <property type="match status" value="1"/>
</dbReference>
<evidence type="ECO:0000259" key="5">
    <source>
        <dbReference type="SMART" id="SM00848"/>
    </source>
</evidence>
<keyword evidence="3" id="KW-0732">Signal</keyword>
<dbReference type="SMART" id="SM00645">
    <property type="entry name" value="Pept_C1"/>
    <property type="match status" value="1"/>
</dbReference>
<name>A0A9P0G2N6_BEMTA</name>
<dbReference type="InterPro" id="IPR013128">
    <property type="entry name" value="Peptidase_C1A"/>
</dbReference>
<dbReference type="InterPro" id="IPR013201">
    <property type="entry name" value="Prot_inhib_I29"/>
</dbReference>
<protein>
    <submittedName>
        <fullName evidence="6">Uncharacterized protein</fullName>
    </submittedName>
</protein>
<feature type="compositionally biased region" description="Low complexity" evidence="2">
    <location>
        <begin position="344"/>
        <end position="435"/>
    </location>
</feature>
<comment type="similarity">
    <text evidence="1">Belongs to the peptidase C1 family.</text>
</comment>
<dbReference type="SMART" id="SM00848">
    <property type="entry name" value="Inhibitor_I29"/>
    <property type="match status" value="1"/>
</dbReference>
<feature type="region of interest" description="Disordered" evidence="2">
    <location>
        <begin position="338"/>
        <end position="607"/>
    </location>
</feature>
<dbReference type="Pfam" id="PF00112">
    <property type="entry name" value="Peptidase_C1"/>
    <property type="match status" value="1"/>
</dbReference>
<gene>
    <name evidence="6" type="ORF">BEMITA_LOCUS2461</name>
</gene>
<dbReference type="Proteomes" id="UP001152759">
    <property type="component" value="Chromosome 10"/>
</dbReference>
<dbReference type="InterPro" id="IPR000668">
    <property type="entry name" value="Peptidase_C1A_C"/>
</dbReference>
<dbReference type="CDD" id="cd02248">
    <property type="entry name" value="Peptidase_C1A"/>
    <property type="match status" value="1"/>
</dbReference>
<evidence type="ECO:0000256" key="1">
    <source>
        <dbReference type="ARBA" id="ARBA00008455"/>
    </source>
</evidence>
<dbReference type="GO" id="GO:0008234">
    <property type="term" value="F:cysteine-type peptidase activity"/>
    <property type="evidence" value="ECO:0007669"/>
    <property type="project" value="InterPro"/>
</dbReference>
<feature type="compositionally biased region" description="Low complexity" evidence="2">
    <location>
        <begin position="536"/>
        <end position="576"/>
    </location>
</feature>
<keyword evidence="7" id="KW-1185">Reference proteome</keyword>
<proteinExistence type="inferred from homology"/>
<reference evidence="6" key="1">
    <citation type="submission" date="2021-12" db="EMBL/GenBank/DDBJ databases">
        <authorList>
            <person name="King R."/>
        </authorList>
    </citation>
    <scope>NUCLEOTIDE SEQUENCE</scope>
</reference>
<feature type="compositionally biased region" description="Low complexity" evidence="2">
    <location>
        <begin position="583"/>
        <end position="603"/>
    </location>
</feature>
<feature type="compositionally biased region" description="Low complexity" evidence="2">
    <location>
        <begin position="442"/>
        <end position="482"/>
    </location>
</feature>
<dbReference type="EMBL" id="OU963871">
    <property type="protein sequence ID" value="CAH0762313.1"/>
    <property type="molecule type" value="Genomic_DNA"/>
</dbReference>
<feature type="region of interest" description="Disordered" evidence="2">
    <location>
        <begin position="643"/>
        <end position="672"/>
    </location>
</feature>
<dbReference type="Gene3D" id="3.90.70.10">
    <property type="entry name" value="Cysteine proteinases"/>
    <property type="match status" value="1"/>
</dbReference>
<sequence>MRLLLFVGLLAVFCGHFTTSDGAVQPTKAPTKGDPATEFDKFVAKYNKKYPEDREKAKRFQIFKENLKEIERLNNRPRKGTVVYGVTKFADLTSDEFLKKHATHNVGDMSHLPNTNTLSDWADAETDFNWESKGAVTEIQDEGSCAASAAYATVAVIETFLWKATKNLVKLSEQQLIDCSTVTCSRGNHWDAFTKIVNMKGIQSKAVYSPKTKDCALKNGAAARVAYIEVNNRDEESMKNWVYNQGPIAVVINAKDMQFYVSGISNIDASECPLSPNRFVTLVGYGMQRYGGADFPYWIAKNSFGKDWGEKGYFRFARNINYCGVRHRPLSVAYDNSFSSTEVTGGPTKPAGTTKPPAGTTKPPAGTTKPPAGTTKPPAGTTKPPAGTTKPPAGTTKPPTKGPTKPASTTKPPANGPTKPASTTKPPTKGPTKPAVVVAASTTKQPTKGPTKPAGTTKPPTNGPTKPASTTKPPTKGPTKPAVIVAASTTKQPTKGPTKPAGTTKPPTNGPTKPASTTKPPTKGPTKPAVVVAASTTKQPTKGPTKPAGTTKPPTNGPTKPASTTKPPTKGPTKPAVVVAASTTKQPTKGPTKPTVTATTPKVPTKPTPIPLGGFTCPTPPQGFCTLVCAWGPQLIPAGEAAKYNPKPVTMGKPKPVGQSKPQRAIAGHDYD</sequence>
<accession>A0A9P0G2N6</accession>
<evidence type="ECO:0000313" key="7">
    <source>
        <dbReference type="Proteomes" id="UP001152759"/>
    </source>
</evidence>
<evidence type="ECO:0000259" key="4">
    <source>
        <dbReference type="SMART" id="SM00645"/>
    </source>
</evidence>
<evidence type="ECO:0000313" key="6">
    <source>
        <dbReference type="EMBL" id="CAH0762313.1"/>
    </source>
</evidence>
<dbReference type="Pfam" id="PF08246">
    <property type="entry name" value="Inhibitor_I29"/>
    <property type="match status" value="1"/>
</dbReference>